<dbReference type="PANTHER" id="PTHR33876">
    <property type="entry name" value="UNNAMED PRODUCT"/>
    <property type="match status" value="1"/>
</dbReference>
<dbReference type="OrthoDB" id="669460at2759"/>
<dbReference type="InterPro" id="IPR052776">
    <property type="entry name" value="Chloro_ReproSupport/MetalTrans"/>
</dbReference>
<protein>
    <submittedName>
        <fullName evidence="2">Uncharacterized protein</fullName>
    </submittedName>
</protein>
<dbReference type="Proteomes" id="UP000655225">
    <property type="component" value="Unassembled WGS sequence"/>
</dbReference>
<comment type="caution">
    <text evidence="2">The sequence shown here is derived from an EMBL/GenBank/DDBJ whole genome shotgun (WGS) entry which is preliminary data.</text>
</comment>
<organism evidence="2 3">
    <name type="scientific">Tetracentron sinense</name>
    <name type="common">Spur-leaf</name>
    <dbReference type="NCBI Taxonomy" id="13715"/>
    <lineage>
        <taxon>Eukaryota</taxon>
        <taxon>Viridiplantae</taxon>
        <taxon>Streptophyta</taxon>
        <taxon>Embryophyta</taxon>
        <taxon>Tracheophyta</taxon>
        <taxon>Spermatophyta</taxon>
        <taxon>Magnoliopsida</taxon>
        <taxon>Trochodendrales</taxon>
        <taxon>Trochodendraceae</taxon>
        <taxon>Tetracentron</taxon>
    </lineage>
</organism>
<gene>
    <name evidence="2" type="ORF">HHK36_002931</name>
</gene>
<evidence type="ECO:0000256" key="1">
    <source>
        <dbReference type="SAM" id="MobiDB-lite"/>
    </source>
</evidence>
<feature type="region of interest" description="Disordered" evidence="1">
    <location>
        <begin position="244"/>
        <end position="286"/>
    </location>
</feature>
<keyword evidence="3" id="KW-1185">Reference proteome</keyword>
<proteinExistence type="predicted"/>
<evidence type="ECO:0000313" key="2">
    <source>
        <dbReference type="EMBL" id="KAF8410402.1"/>
    </source>
</evidence>
<dbReference type="AlphaFoldDB" id="A0A835DS12"/>
<dbReference type="PANTHER" id="PTHR33876:SF4">
    <property type="entry name" value="CHLOROPLAST PROTEIN FOR GROWTH AND FERTILITY 2"/>
    <property type="match status" value="1"/>
</dbReference>
<evidence type="ECO:0000313" key="3">
    <source>
        <dbReference type="Proteomes" id="UP000655225"/>
    </source>
</evidence>
<sequence length="286" mass="30595">MLEDDKISLEILENKISDHVQNLETELKGSVYGSSCWSSYTAVSSRCDLNPPRGRLVWTELLNGTWTGFFAGCLHKLSGSDHLADLAPLSIGRTRLESAAVGALWGCGHDAGQVKPKGVTMTALLAKAATMALAQIIFGFLNTTGKATWVFFFFSLEILDQDGKSSLLSFVKAFDSVLAVYEGFCNLNSSGAGSEILCCIRKVLVWEAKSCVATRVTVETARNHHMNWSSTSVVNHHNSPLFPAAVAGGNNGEEEESYGGGRETLSTAGGNNGEEEESYGGGSRNS</sequence>
<dbReference type="EMBL" id="JABCRI010000002">
    <property type="protein sequence ID" value="KAF8410402.1"/>
    <property type="molecule type" value="Genomic_DNA"/>
</dbReference>
<accession>A0A835DS12</accession>
<name>A0A835DS12_TETSI</name>
<reference evidence="2 3" key="1">
    <citation type="submission" date="2020-04" db="EMBL/GenBank/DDBJ databases">
        <title>Plant Genome Project.</title>
        <authorList>
            <person name="Zhang R.-G."/>
        </authorList>
    </citation>
    <scope>NUCLEOTIDE SEQUENCE [LARGE SCALE GENOMIC DNA]</scope>
    <source>
        <strain evidence="2">YNK0</strain>
        <tissue evidence="2">Leaf</tissue>
    </source>
</reference>